<comment type="caution">
    <text evidence="1">The sequence shown here is derived from an EMBL/GenBank/DDBJ whole genome shotgun (WGS) entry which is preliminary data.</text>
</comment>
<sequence length="71" mass="8591">MRDHVTPPWIAPPNLSRHNLPEGWTYTEYPHIMNYGYGPGIVPPQDPIYIREWRRRTDEWYEEVIRLNAVE</sequence>
<evidence type="ECO:0000313" key="2">
    <source>
        <dbReference type="Proteomes" id="UP000243515"/>
    </source>
</evidence>
<reference evidence="1 2" key="1">
    <citation type="journal article" date="2015" name="Environ. Microbiol.">
        <title>Metagenome sequence of Elaphomyces granulatus from sporocarp tissue reveals Ascomycota ectomycorrhizal fingerprints of genome expansion and a Proteobacteria-rich microbiome.</title>
        <authorList>
            <person name="Quandt C.A."/>
            <person name="Kohler A."/>
            <person name="Hesse C.N."/>
            <person name="Sharpton T.J."/>
            <person name="Martin F."/>
            <person name="Spatafora J.W."/>
        </authorList>
    </citation>
    <scope>NUCLEOTIDE SEQUENCE [LARGE SCALE GENOMIC DNA]</scope>
    <source>
        <strain evidence="1 2">OSC145934</strain>
    </source>
</reference>
<proteinExistence type="predicted"/>
<name>A0A232LNY7_9EURO</name>
<gene>
    <name evidence="1" type="ORF">Egran_06514</name>
</gene>
<accession>A0A232LNY7</accession>
<dbReference type="EMBL" id="NPHW01006532">
    <property type="protein sequence ID" value="OXV05718.1"/>
    <property type="molecule type" value="Genomic_DNA"/>
</dbReference>
<evidence type="ECO:0000313" key="1">
    <source>
        <dbReference type="EMBL" id="OXV05718.1"/>
    </source>
</evidence>
<dbReference type="Proteomes" id="UP000243515">
    <property type="component" value="Unassembled WGS sequence"/>
</dbReference>
<dbReference type="AlphaFoldDB" id="A0A232LNY7"/>
<protein>
    <submittedName>
        <fullName evidence="1">Uncharacterized protein</fullName>
    </submittedName>
</protein>
<organism evidence="1 2">
    <name type="scientific">Elaphomyces granulatus</name>
    <dbReference type="NCBI Taxonomy" id="519963"/>
    <lineage>
        <taxon>Eukaryota</taxon>
        <taxon>Fungi</taxon>
        <taxon>Dikarya</taxon>
        <taxon>Ascomycota</taxon>
        <taxon>Pezizomycotina</taxon>
        <taxon>Eurotiomycetes</taxon>
        <taxon>Eurotiomycetidae</taxon>
        <taxon>Eurotiales</taxon>
        <taxon>Elaphomycetaceae</taxon>
        <taxon>Elaphomyces</taxon>
    </lineage>
</organism>
<keyword evidence="2" id="KW-1185">Reference proteome</keyword>